<protein>
    <submittedName>
        <fullName evidence="3">Uncharacterized protein</fullName>
    </submittedName>
</protein>
<feature type="compositionally biased region" description="Polar residues" evidence="1">
    <location>
        <begin position="1"/>
        <end position="15"/>
    </location>
</feature>
<evidence type="ECO:0000313" key="4">
    <source>
        <dbReference type="Proteomes" id="UP000196708"/>
    </source>
</evidence>
<dbReference type="Proteomes" id="UP000196708">
    <property type="component" value="Chromosome 1"/>
</dbReference>
<accession>A0A1Z2SEP6</accession>
<feature type="region of interest" description="Disordered" evidence="1">
    <location>
        <begin position="1"/>
        <end position="24"/>
    </location>
</feature>
<keyword evidence="2" id="KW-0472">Membrane</keyword>
<gene>
    <name evidence="3" type="ORF">BSQ33_07980</name>
</gene>
<keyword evidence="2" id="KW-0812">Transmembrane</keyword>
<dbReference type="OrthoDB" id="6160351at2"/>
<keyword evidence="2" id="KW-1133">Transmembrane helix</keyword>
<proteinExistence type="predicted"/>
<sequence>MSYQPTAYNSKQFHPQPQPEKSRGLMEKVRKRGQVFPFSDTNTSIATTALKDQPPSILNEEGAENDLFWTHKKVQPYTFVAWAGFYLFLVTMAKVVLYVIYPLQLFLSVCIWIFGDHGVQGAFTYFLTTTIYIALPALIIYTPIFIINRINPSINKDQIERWFARKKYCLNRETGMVTLYGAGNRKIFTHPFIEFDCILASNPNHQGLLSYRLMLVHRYSNYKHGVNIGSLVGVNAPVAEYHRLWNMIQQYMDVSKPLPDIPMLEPFRHLDPTTAEYDQQTNRDPRYWRQMSDEAFEAQLTKIAKAQEQNNIPASGPILDIFAKA</sequence>
<evidence type="ECO:0000256" key="2">
    <source>
        <dbReference type="SAM" id="Phobius"/>
    </source>
</evidence>
<feature type="transmembrane region" description="Helical" evidence="2">
    <location>
        <begin position="123"/>
        <end position="147"/>
    </location>
</feature>
<feature type="transmembrane region" description="Helical" evidence="2">
    <location>
        <begin position="79"/>
        <end position="103"/>
    </location>
</feature>
<dbReference type="AlphaFoldDB" id="A0A1Z2SEP6"/>
<dbReference type="EMBL" id="CP018835">
    <property type="protein sequence ID" value="ASA55642.1"/>
    <property type="molecule type" value="Genomic_DNA"/>
</dbReference>
<evidence type="ECO:0000256" key="1">
    <source>
        <dbReference type="SAM" id="MobiDB-lite"/>
    </source>
</evidence>
<dbReference type="RefSeq" id="WP_088133805.1">
    <property type="nucleotide sequence ID" value="NZ_CP018835.1"/>
</dbReference>
<reference evidence="3 4" key="1">
    <citation type="submission" date="2016-12" db="EMBL/GenBank/DDBJ databases">
        <authorList>
            <person name="Song W.-J."/>
            <person name="Kurnit D.M."/>
        </authorList>
    </citation>
    <scope>NUCLEOTIDE SEQUENCE [LARGE SCALE GENOMIC DNA]</scope>
    <source>
        <strain evidence="3 4">ATCC 43942</strain>
    </source>
</reference>
<dbReference type="KEGG" id="vga:BSQ33_07980"/>
<name>A0A1Z2SEP6_VIBGA</name>
<organism evidence="3 4">
    <name type="scientific">Vibrio gazogenes</name>
    <dbReference type="NCBI Taxonomy" id="687"/>
    <lineage>
        <taxon>Bacteria</taxon>
        <taxon>Pseudomonadati</taxon>
        <taxon>Pseudomonadota</taxon>
        <taxon>Gammaproteobacteria</taxon>
        <taxon>Vibrionales</taxon>
        <taxon>Vibrionaceae</taxon>
        <taxon>Vibrio</taxon>
    </lineage>
</organism>
<evidence type="ECO:0000313" key="3">
    <source>
        <dbReference type="EMBL" id="ASA55642.1"/>
    </source>
</evidence>